<evidence type="ECO:0000313" key="1">
    <source>
        <dbReference type="EMBL" id="DAF63755.1"/>
    </source>
</evidence>
<protein>
    <submittedName>
        <fullName evidence="1">Uncharacterized protein</fullName>
    </submittedName>
</protein>
<reference evidence="1" key="1">
    <citation type="journal article" date="2021" name="Proc. Natl. Acad. Sci. U.S.A.">
        <title>A Catalog of Tens of Thousands of Viruses from Human Metagenomes Reveals Hidden Associations with Chronic Diseases.</title>
        <authorList>
            <person name="Tisza M.J."/>
            <person name="Buck C.B."/>
        </authorList>
    </citation>
    <scope>NUCLEOTIDE SEQUENCE</scope>
    <source>
        <strain evidence="1">Ctz6O13</strain>
    </source>
</reference>
<sequence length="146" mass="16300">MPTLSELKGKNIGIKSPIDNNVKYTELAQHFQSIIQTCELLRDDLNIFLMLHCEDVVSDGGIIGYQVATVGKLLITQYNPVECVPMVLFSAVQYDDKGTASYGFYTHRCKVGSIEIPAKSPDGMFEEDFIPNDLSLVVKAMHEYYG</sequence>
<proteinExistence type="predicted"/>
<accession>A0A8S5TL21</accession>
<name>A0A8S5TL21_9CAUD</name>
<dbReference type="EMBL" id="BK032843">
    <property type="protein sequence ID" value="DAF63755.1"/>
    <property type="molecule type" value="Genomic_DNA"/>
</dbReference>
<organism evidence="1">
    <name type="scientific">Podoviridae sp. ctz6O13</name>
    <dbReference type="NCBI Taxonomy" id="2827757"/>
    <lineage>
        <taxon>Viruses</taxon>
        <taxon>Duplodnaviria</taxon>
        <taxon>Heunggongvirae</taxon>
        <taxon>Uroviricota</taxon>
        <taxon>Caudoviricetes</taxon>
    </lineage>
</organism>